<dbReference type="Gene3D" id="2.30.29.30">
    <property type="entry name" value="Pleckstrin-homology domain (PH domain)/Phosphotyrosine-binding domain (PTB)"/>
    <property type="match status" value="1"/>
</dbReference>
<dbReference type="GO" id="GO:0005856">
    <property type="term" value="C:cytoskeleton"/>
    <property type="evidence" value="ECO:0007669"/>
    <property type="project" value="UniProtKB-SubCell"/>
</dbReference>
<keyword evidence="7" id="KW-0009">Actin-binding</keyword>
<keyword evidence="5" id="KW-0597">Phosphoprotein</keyword>
<evidence type="ECO:0000256" key="10">
    <source>
        <dbReference type="SAM" id="MobiDB-lite"/>
    </source>
</evidence>
<organism evidence="12 13">
    <name type="scientific">Brenthis ino</name>
    <name type="common">lesser marbled fritillary</name>
    <dbReference type="NCBI Taxonomy" id="405034"/>
    <lineage>
        <taxon>Eukaryota</taxon>
        <taxon>Metazoa</taxon>
        <taxon>Ecdysozoa</taxon>
        <taxon>Arthropoda</taxon>
        <taxon>Hexapoda</taxon>
        <taxon>Insecta</taxon>
        <taxon>Pterygota</taxon>
        <taxon>Neoptera</taxon>
        <taxon>Endopterygota</taxon>
        <taxon>Lepidoptera</taxon>
        <taxon>Glossata</taxon>
        <taxon>Ditrysia</taxon>
        <taxon>Papilionoidea</taxon>
        <taxon>Nymphalidae</taxon>
        <taxon>Heliconiinae</taxon>
        <taxon>Argynnini</taxon>
        <taxon>Brenthis</taxon>
    </lineage>
</organism>
<evidence type="ECO:0000256" key="1">
    <source>
        <dbReference type="ARBA" id="ARBA00004245"/>
    </source>
</evidence>
<dbReference type="SMART" id="SM00461">
    <property type="entry name" value="WH1"/>
    <property type="match status" value="1"/>
</dbReference>
<feature type="region of interest" description="Disordered" evidence="10">
    <location>
        <begin position="127"/>
        <end position="156"/>
    </location>
</feature>
<dbReference type="InterPro" id="IPR038023">
    <property type="entry name" value="VASP_sf"/>
</dbReference>
<feature type="compositionally biased region" description="Pro residues" evidence="10">
    <location>
        <begin position="288"/>
        <end position="300"/>
    </location>
</feature>
<dbReference type="SUPFAM" id="SSF50729">
    <property type="entry name" value="PH domain-like"/>
    <property type="match status" value="1"/>
</dbReference>
<evidence type="ECO:0000256" key="9">
    <source>
        <dbReference type="ARBA" id="ARBA00023273"/>
    </source>
</evidence>
<comment type="subcellular location">
    <subcellularLocation>
        <location evidence="2">Cell projection</location>
        <location evidence="2">Lamellipodium</location>
    </subcellularLocation>
    <subcellularLocation>
        <location evidence="1">Cytoplasm</location>
        <location evidence="1">Cytoskeleton</location>
    </subcellularLocation>
</comment>
<feature type="region of interest" description="Disordered" evidence="10">
    <location>
        <begin position="94"/>
        <end position="113"/>
    </location>
</feature>
<evidence type="ECO:0000256" key="5">
    <source>
        <dbReference type="ARBA" id="ARBA00022553"/>
    </source>
</evidence>
<dbReference type="Gene3D" id="1.20.5.1160">
    <property type="entry name" value="Vasodilator-stimulated phosphoprotein"/>
    <property type="match status" value="1"/>
</dbReference>
<feature type="compositionally biased region" description="Low complexity" evidence="10">
    <location>
        <begin position="598"/>
        <end position="609"/>
    </location>
</feature>
<dbReference type="GO" id="GO:0017124">
    <property type="term" value="F:SH3 domain binding"/>
    <property type="evidence" value="ECO:0007669"/>
    <property type="project" value="UniProtKB-KW"/>
</dbReference>
<dbReference type="InterPro" id="IPR011993">
    <property type="entry name" value="PH-like_dom_sf"/>
</dbReference>
<feature type="non-terminal residue" evidence="12">
    <location>
        <position position="711"/>
    </location>
</feature>
<keyword evidence="6" id="KW-0729">SH3-binding</keyword>
<accession>A0A8J9Y4K5</accession>
<feature type="compositionally biased region" description="Low complexity" evidence="10">
    <location>
        <begin position="333"/>
        <end position="350"/>
    </location>
</feature>
<sequence>MRRMKMNLNPDLGDLEEMLAHVQTQIEHEIDLEKESKMPSLMNVQESPKMKRSSSVNKADSFEYRRPLPRPQLNRINSDNANLEHYRNEYGQTNLTQNGLRGSQTSLKSDDAASQISFQSFRSEPVQRHSVMSLPDKRDTASLNGKSKTATLPRGYGSTRDKNWEEYWSHEQSISSARASVMVYDDNMKRWIPSGSSSGLSKVHIYHHTQHNTFRVVGRKLNDHEVVINCGIVRGLKYNQATATFHQWRDARHVYGLNFSCREDADSFARAMMHTLEILANKVVNNTAPPPPQAPNPPVPYNGHNNTHYDEDMGYRTMTREDAAILQQPQYHAPHHQPPVQMQVQVQHQPPHQPHHHQPASQYHAPHHHHPQAAVTSAPAPPPHGVHTLPHAPAPPHGHHRTNSAPMPPNMSLSAAMGAPAPPPVPPHQNLPAPPAPPAQPAQPAPPNVWSHSTTDAARRATATAHATAAPAPAAGAGAPAAAAASGRRPRRRAGRRPRGRAGARGPAAAAAATAAPADPTGLAAQLQQARLKRQAKQQQQQSAAAAAAATAAGEASPPGAEQPPNARGNLHCMMHEMQRTLARRRAHLAHLDRNTNEESSTESSASSTPMKSWERSATLPHRLPQACNGNGTPNSETPAPAQSPRAARKRFGSASEETILKQVNGGNDNGWVPAAELESFKQELVREIRAQFGHMKREILDAMRAELARR</sequence>
<dbReference type="GO" id="GO:0030054">
    <property type="term" value="C:cell junction"/>
    <property type="evidence" value="ECO:0007669"/>
    <property type="project" value="UniProtKB-ARBA"/>
</dbReference>
<feature type="compositionally biased region" description="Polar residues" evidence="10">
    <location>
        <begin position="141"/>
        <end position="150"/>
    </location>
</feature>
<feature type="compositionally biased region" description="Low complexity" evidence="10">
    <location>
        <begin position="460"/>
        <end position="487"/>
    </location>
</feature>
<dbReference type="Pfam" id="PF08776">
    <property type="entry name" value="VASP_tetra"/>
    <property type="match status" value="1"/>
</dbReference>
<dbReference type="OrthoDB" id="31170at2759"/>
<feature type="region of interest" description="Disordered" evidence="10">
    <location>
        <begin position="333"/>
        <end position="569"/>
    </location>
</feature>
<dbReference type="CDD" id="cd01207">
    <property type="entry name" value="EVH1_Ena_VASP-like"/>
    <property type="match status" value="1"/>
</dbReference>
<evidence type="ECO:0000256" key="6">
    <source>
        <dbReference type="ARBA" id="ARBA00023036"/>
    </source>
</evidence>
<keyword evidence="4" id="KW-0963">Cytoplasm</keyword>
<feature type="compositionally biased region" description="Pro residues" evidence="10">
    <location>
        <begin position="420"/>
        <end position="447"/>
    </location>
</feature>
<evidence type="ECO:0000256" key="8">
    <source>
        <dbReference type="ARBA" id="ARBA00023212"/>
    </source>
</evidence>
<dbReference type="InterPro" id="IPR014885">
    <property type="entry name" value="VASP_tetra"/>
</dbReference>
<feature type="region of interest" description="Disordered" evidence="10">
    <location>
        <begin position="592"/>
        <end position="655"/>
    </location>
</feature>
<evidence type="ECO:0000256" key="3">
    <source>
        <dbReference type="ARBA" id="ARBA00009785"/>
    </source>
</evidence>
<evidence type="ECO:0000313" key="13">
    <source>
        <dbReference type="Proteomes" id="UP000838878"/>
    </source>
</evidence>
<comment type="similarity">
    <text evidence="3">Belongs to the Ena/VASP family.</text>
</comment>
<dbReference type="PANTHER" id="PTHR11202:SF22">
    <property type="entry name" value="PROTEIN ENABLED"/>
    <property type="match status" value="1"/>
</dbReference>
<proteinExistence type="inferred from homology"/>
<dbReference type="InterPro" id="IPR000697">
    <property type="entry name" value="WH1/EVH1_dom"/>
</dbReference>
<feature type="domain" description="WH1" evidence="11">
    <location>
        <begin position="169"/>
        <end position="276"/>
    </location>
</feature>
<dbReference type="FunFam" id="2.30.29.30:FF:000047">
    <property type="entry name" value="vasodilator-stimulated phosphoprotein isoform X2"/>
    <property type="match status" value="1"/>
</dbReference>
<dbReference type="GO" id="GO:0030027">
    <property type="term" value="C:lamellipodium"/>
    <property type="evidence" value="ECO:0007669"/>
    <property type="project" value="UniProtKB-SubCell"/>
</dbReference>
<evidence type="ECO:0000256" key="7">
    <source>
        <dbReference type="ARBA" id="ARBA00023203"/>
    </source>
</evidence>
<feature type="compositionally biased region" description="Low complexity" evidence="10">
    <location>
        <begin position="504"/>
        <end position="530"/>
    </location>
</feature>
<dbReference type="GO" id="GO:0003779">
    <property type="term" value="F:actin binding"/>
    <property type="evidence" value="ECO:0007669"/>
    <property type="project" value="UniProtKB-KW"/>
</dbReference>
<keyword evidence="13" id="KW-1185">Reference proteome</keyword>
<feature type="region of interest" description="Disordered" evidence="10">
    <location>
        <begin position="285"/>
        <end position="311"/>
    </location>
</feature>
<keyword evidence="9" id="KW-0966">Cell projection</keyword>
<dbReference type="Pfam" id="PF00568">
    <property type="entry name" value="WH1"/>
    <property type="match status" value="1"/>
</dbReference>
<evidence type="ECO:0000259" key="11">
    <source>
        <dbReference type="SMART" id="SM00461"/>
    </source>
</evidence>
<feature type="compositionally biased region" description="Low complexity" evidence="10">
    <location>
        <begin position="537"/>
        <end position="560"/>
    </location>
</feature>
<dbReference type="PANTHER" id="PTHR11202">
    <property type="entry name" value="SPROUTY-RELATED, EVH1 DOMAIN-CONTAINING PROTEIN FAMILY MEMBER"/>
    <property type="match status" value="1"/>
</dbReference>
<feature type="compositionally biased region" description="Basic residues" evidence="10">
    <location>
        <begin position="488"/>
        <end position="502"/>
    </location>
</feature>
<dbReference type="Proteomes" id="UP000838878">
    <property type="component" value="Chromosome 13"/>
</dbReference>
<gene>
    <name evidence="12" type="ORF">BINO364_LOCUS5047</name>
</gene>
<dbReference type="EMBL" id="OV170233">
    <property type="protein sequence ID" value="CAH0718599.1"/>
    <property type="molecule type" value="Genomic_DNA"/>
</dbReference>
<evidence type="ECO:0000256" key="2">
    <source>
        <dbReference type="ARBA" id="ARBA00004510"/>
    </source>
</evidence>
<reference evidence="12" key="1">
    <citation type="submission" date="2021-12" db="EMBL/GenBank/DDBJ databases">
        <authorList>
            <person name="Martin H S."/>
        </authorList>
    </citation>
    <scope>NUCLEOTIDE SEQUENCE</scope>
</reference>
<protein>
    <recommendedName>
        <fullName evidence="11">WH1 domain-containing protein</fullName>
    </recommendedName>
</protein>
<dbReference type="SUPFAM" id="SSF118370">
    <property type="entry name" value="Vasodilator-stimulated phosphoprotein, VASP, tetramerisation domain"/>
    <property type="match status" value="1"/>
</dbReference>
<dbReference type="AlphaFoldDB" id="A0A8J9Y4K5"/>
<dbReference type="GO" id="GO:0005829">
    <property type="term" value="C:cytosol"/>
    <property type="evidence" value="ECO:0007669"/>
    <property type="project" value="UniProtKB-ARBA"/>
</dbReference>
<evidence type="ECO:0000256" key="4">
    <source>
        <dbReference type="ARBA" id="ARBA00022490"/>
    </source>
</evidence>
<evidence type="ECO:0000313" key="12">
    <source>
        <dbReference type="EMBL" id="CAH0718599.1"/>
    </source>
</evidence>
<keyword evidence="8" id="KW-0206">Cytoskeleton</keyword>
<feature type="compositionally biased region" description="Polar residues" evidence="10">
    <location>
        <begin position="628"/>
        <end position="638"/>
    </location>
</feature>
<name>A0A8J9Y4K5_9NEOP</name>